<gene>
    <name evidence="1" type="ORF">D7024_10905</name>
</gene>
<dbReference type="EMBL" id="RBWE01000001">
    <property type="protein sequence ID" value="RKO67422.1"/>
    <property type="molecule type" value="Genomic_DNA"/>
</dbReference>
<name>A0A494WYK6_9FIRM</name>
<dbReference type="Proteomes" id="UP000271256">
    <property type="component" value="Unassembled WGS sequence"/>
</dbReference>
<evidence type="ECO:0000313" key="2">
    <source>
        <dbReference type="Proteomes" id="UP000271256"/>
    </source>
</evidence>
<comment type="caution">
    <text evidence="1">The sequence shown here is derived from an EMBL/GenBank/DDBJ whole genome shotgun (WGS) entry which is preliminary data.</text>
</comment>
<dbReference type="RefSeq" id="WP_121451832.1">
    <property type="nucleotide sequence ID" value="NZ_RBWE01000001.1"/>
</dbReference>
<keyword evidence="2" id="KW-1185">Reference proteome</keyword>
<dbReference type="OrthoDB" id="9801625at2"/>
<dbReference type="AlphaFoldDB" id="A0A494WYK6"/>
<organism evidence="1 2">
    <name type="scientific">Desulfofundulus salinus</name>
    <dbReference type="NCBI Taxonomy" id="2419843"/>
    <lineage>
        <taxon>Bacteria</taxon>
        <taxon>Bacillati</taxon>
        <taxon>Bacillota</taxon>
        <taxon>Clostridia</taxon>
        <taxon>Eubacteriales</taxon>
        <taxon>Peptococcaceae</taxon>
        <taxon>Desulfofundulus</taxon>
    </lineage>
</organism>
<protein>
    <submittedName>
        <fullName evidence="1">Uncharacterized protein</fullName>
    </submittedName>
</protein>
<evidence type="ECO:0000313" key="1">
    <source>
        <dbReference type="EMBL" id="RKO67422.1"/>
    </source>
</evidence>
<reference evidence="1 2" key="1">
    <citation type="submission" date="2018-10" db="EMBL/GenBank/DDBJ databases">
        <authorList>
            <person name="Grouzdev D.S."/>
            <person name="Krutkina M.S."/>
            <person name="Tourova T.P."/>
            <person name="Nazina T.N."/>
        </authorList>
    </citation>
    <scope>NUCLEOTIDE SEQUENCE [LARGE SCALE GENOMIC DNA]</scope>
    <source>
        <strain evidence="1 2">435</strain>
    </source>
</reference>
<proteinExistence type="predicted"/>
<accession>A0A494WYK6</accession>
<sequence length="109" mass="11880">MATGKLKAGVKYCGHCNPQEDGPALVRKLQSRLPELKVVPWNDQTYDVLLVVSACPSDCATRPPFNGPRIEIAADEVREWHVPTGHPAENLLEACLDEGLEVFGTRKGG</sequence>